<dbReference type="PANTHER" id="PTHR34502:SF4">
    <property type="entry name" value="DUF6594 DOMAIN-CONTAINING PROTEIN"/>
    <property type="match status" value="1"/>
</dbReference>
<dbReference type="Pfam" id="PF20237">
    <property type="entry name" value="DUF6594"/>
    <property type="match status" value="1"/>
</dbReference>
<keyword evidence="5" id="KW-1185">Reference proteome</keyword>
<feature type="compositionally biased region" description="Low complexity" evidence="1">
    <location>
        <begin position="13"/>
        <end position="24"/>
    </location>
</feature>
<dbReference type="EMBL" id="JAKJXP020000010">
    <property type="protein sequence ID" value="KAK7755882.1"/>
    <property type="molecule type" value="Genomic_DNA"/>
</dbReference>
<proteinExistence type="predicted"/>
<dbReference type="Proteomes" id="UP001320420">
    <property type="component" value="Unassembled WGS sequence"/>
</dbReference>
<feature type="region of interest" description="Disordered" evidence="1">
    <location>
        <begin position="1"/>
        <end position="36"/>
    </location>
</feature>
<evidence type="ECO:0000313" key="5">
    <source>
        <dbReference type="Proteomes" id="UP001320420"/>
    </source>
</evidence>
<evidence type="ECO:0000259" key="3">
    <source>
        <dbReference type="Pfam" id="PF20237"/>
    </source>
</evidence>
<keyword evidence="2" id="KW-0812">Transmembrane</keyword>
<organism evidence="4 5">
    <name type="scientific">Diatrype stigma</name>
    <dbReference type="NCBI Taxonomy" id="117547"/>
    <lineage>
        <taxon>Eukaryota</taxon>
        <taxon>Fungi</taxon>
        <taxon>Dikarya</taxon>
        <taxon>Ascomycota</taxon>
        <taxon>Pezizomycotina</taxon>
        <taxon>Sordariomycetes</taxon>
        <taxon>Xylariomycetidae</taxon>
        <taxon>Xylariales</taxon>
        <taxon>Diatrypaceae</taxon>
        <taxon>Diatrype</taxon>
    </lineage>
</organism>
<dbReference type="PANTHER" id="PTHR34502">
    <property type="entry name" value="DUF6594 DOMAIN-CONTAINING PROTEIN-RELATED"/>
    <property type="match status" value="1"/>
</dbReference>
<evidence type="ECO:0000256" key="1">
    <source>
        <dbReference type="SAM" id="MobiDB-lite"/>
    </source>
</evidence>
<dbReference type="InterPro" id="IPR046529">
    <property type="entry name" value="DUF6594"/>
</dbReference>
<name>A0AAN9YV87_9PEZI</name>
<accession>A0AAN9YV87</accession>
<feature type="domain" description="DUF6594" evidence="3">
    <location>
        <begin position="48"/>
        <end position="296"/>
    </location>
</feature>
<gene>
    <name evidence="4" type="ORF">SLS62_002169</name>
</gene>
<feature type="transmembrane region" description="Helical" evidence="2">
    <location>
        <begin position="235"/>
        <end position="254"/>
    </location>
</feature>
<reference evidence="4 5" key="1">
    <citation type="submission" date="2024-02" db="EMBL/GenBank/DDBJ databases">
        <title>De novo assembly and annotation of 12 fungi associated with fruit tree decline syndrome in Ontario, Canada.</title>
        <authorList>
            <person name="Sulman M."/>
            <person name="Ellouze W."/>
            <person name="Ilyukhin E."/>
        </authorList>
    </citation>
    <scope>NUCLEOTIDE SEQUENCE [LARGE SCALE GENOMIC DNA]</scope>
    <source>
        <strain evidence="4 5">M11/M66-122</strain>
    </source>
</reference>
<evidence type="ECO:0000313" key="4">
    <source>
        <dbReference type="EMBL" id="KAK7755882.1"/>
    </source>
</evidence>
<protein>
    <recommendedName>
        <fullName evidence="3">DUF6594 domain-containing protein</fullName>
    </recommendedName>
</protein>
<feature type="transmembrane region" description="Helical" evidence="2">
    <location>
        <begin position="266"/>
        <end position="284"/>
    </location>
</feature>
<comment type="caution">
    <text evidence="4">The sequence shown here is derived from an EMBL/GenBank/DDBJ whole genome shotgun (WGS) entry which is preliminary data.</text>
</comment>
<keyword evidence="2" id="KW-1133">Transmembrane helix</keyword>
<evidence type="ECO:0000256" key="2">
    <source>
        <dbReference type="SAM" id="Phobius"/>
    </source>
</evidence>
<sequence>MAPVSTPAEFPRSSSITETELSTIAADETDIEPTEQEVQRKPWKYVGYKRYAEFISSDDDFFILRRFGSLNVRVALLLQDQISVLEEQLDELDRRHSRRDAVDVNNGSFRNEPIEGRESLLAQIAESLSRYNELVLQQSKLRKYPQAPKRDVKSINNWHFNHDYRAIDGDEQKYLEHTDDLICVVQKDKTPLRKAIDNSLRLRTLPLWRYKKDTPMPEYDAAHLVYFKDERMDRFASVLIVSVGMVMLVTPLWILQSMAVLDMKLVVITVFVSVFLLVSSYFMAAKPFEALGATAA</sequence>
<keyword evidence="2" id="KW-0472">Membrane</keyword>
<dbReference type="AlphaFoldDB" id="A0AAN9YV87"/>